<evidence type="ECO:0008006" key="3">
    <source>
        <dbReference type="Google" id="ProtNLM"/>
    </source>
</evidence>
<gene>
    <name evidence="1" type="ORF">PG994_008878</name>
</gene>
<organism evidence="1 2">
    <name type="scientific">Apiospora phragmitis</name>
    <dbReference type="NCBI Taxonomy" id="2905665"/>
    <lineage>
        <taxon>Eukaryota</taxon>
        <taxon>Fungi</taxon>
        <taxon>Dikarya</taxon>
        <taxon>Ascomycota</taxon>
        <taxon>Pezizomycotina</taxon>
        <taxon>Sordariomycetes</taxon>
        <taxon>Xylariomycetidae</taxon>
        <taxon>Amphisphaeriales</taxon>
        <taxon>Apiosporaceae</taxon>
        <taxon>Apiospora</taxon>
    </lineage>
</organism>
<evidence type="ECO:0000313" key="2">
    <source>
        <dbReference type="Proteomes" id="UP001480595"/>
    </source>
</evidence>
<dbReference type="EMBL" id="JAQQWL010000009">
    <property type="protein sequence ID" value="KAK8058430.1"/>
    <property type="molecule type" value="Genomic_DNA"/>
</dbReference>
<evidence type="ECO:0000313" key="1">
    <source>
        <dbReference type="EMBL" id="KAK8058430.1"/>
    </source>
</evidence>
<dbReference type="RefSeq" id="XP_066713876.1">
    <property type="nucleotide sequence ID" value="XM_066860287.1"/>
</dbReference>
<protein>
    <recommendedName>
        <fullName evidence="3">Secreted protein</fullName>
    </recommendedName>
</protein>
<keyword evidence="2" id="KW-1185">Reference proteome</keyword>
<dbReference type="Proteomes" id="UP001480595">
    <property type="component" value="Unassembled WGS sequence"/>
</dbReference>
<accession>A0ABR1UK44</accession>
<name>A0ABR1UK44_9PEZI</name>
<comment type="caution">
    <text evidence="1">The sequence shown here is derived from an EMBL/GenBank/DDBJ whole genome shotgun (WGS) entry which is preliminary data.</text>
</comment>
<dbReference type="GeneID" id="92093350"/>
<reference evidence="1 2" key="1">
    <citation type="submission" date="2023-01" db="EMBL/GenBank/DDBJ databases">
        <title>Analysis of 21 Apiospora genomes using comparative genomics revels a genus with tremendous synthesis potential of carbohydrate active enzymes and secondary metabolites.</title>
        <authorList>
            <person name="Sorensen T."/>
        </authorList>
    </citation>
    <scope>NUCLEOTIDE SEQUENCE [LARGE SCALE GENOMIC DNA]</scope>
    <source>
        <strain evidence="1 2">CBS 135458</strain>
    </source>
</reference>
<proteinExistence type="predicted"/>
<sequence>MTSRIIVIIISIAILFVLLPLADAIVQLFDFLEEGVGSLGYVRAPVDLELDILLPGVVLRHAGHGVLLQDRDLLRVHLVAVGRDLLADALAQVDNLVHLKAGVGAADQQLGVELLDVHLVGLQELAHLVDLRLEVHGQLDECAVVARDDWVFLVEVGVAMSDIVLRALLVPSLSGGGGGLRRSRNARHHDEGVDLEGLALDWSRLRGVAEVVDGHGGELERRASYEGLLTPLPASLIASAMMMADADS</sequence>